<dbReference type="AlphaFoldDB" id="A3ZQJ5"/>
<keyword evidence="1" id="KW-0472">Membrane</keyword>
<feature type="transmembrane region" description="Helical" evidence="1">
    <location>
        <begin position="562"/>
        <end position="585"/>
    </location>
</feature>
<dbReference type="Proteomes" id="UP000004358">
    <property type="component" value="Unassembled WGS sequence"/>
</dbReference>
<protein>
    <submittedName>
        <fullName evidence="2">Uncharacterized protein</fullName>
    </submittedName>
</protein>
<feature type="transmembrane region" description="Helical" evidence="1">
    <location>
        <begin position="627"/>
        <end position="656"/>
    </location>
</feature>
<dbReference type="EMBL" id="AANZ01000005">
    <property type="protein sequence ID" value="EAQ81471.1"/>
    <property type="molecule type" value="Genomic_DNA"/>
</dbReference>
<feature type="transmembrane region" description="Helical" evidence="1">
    <location>
        <begin position="490"/>
        <end position="511"/>
    </location>
</feature>
<accession>A3ZQJ5</accession>
<dbReference type="Gene3D" id="3.80.10.10">
    <property type="entry name" value="Ribonuclease Inhibitor"/>
    <property type="match status" value="1"/>
</dbReference>
<dbReference type="InterPro" id="IPR032675">
    <property type="entry name" value="LRR_dom_sf"/>
</dbReference>
<dbReference type="SUPFAM" id="SSF52058">
    <property type="entry name" value="L domain-like"/>
    <property type="match status" value="1"/>
</dbReference>
<sequence length="694" mass="76392">MNAQLYQVFLTYARRPILLLMGAVAAMLAVGMFVVGLYANTGGNSIAPDVPLMGNSAAITSADWKANLAGRQPSEFDRLFVNDPLGAPPADLAPFTHATTIKLISPHLTAERIAQLAALQPLQNLEIQSPNLPEGAWSALGPKLRLLEIPARLLVDYPQEVSQLEQLEVLRIDRSGLSREAMSVIAQIPNLKYLVLTHRVVDYKAPKDAVATLPLAWDPAQLAPLQNHPHLQAIFMDWPGPPHRTTPALPGVTLYAASFSYALHYALQLSVLLTAALSVIVTLQTWAHFTTQQSVIIPGYHRRHRQAALLVLLGGSFAVALLLWNAQFSLLPALAIALVMPSLIMTIYTGSQARSPSIRMACVPLGLLAGTLIWLPWFGSFASPIMAGETNWFFRGATWWWAVGLLAGEVVLLTASFRQLPRIAHQVYEQSSMHPGFSPWDPQQQRRVAYGSQHWWQSLWSRGRRFPKLAGSSVWRQAQLWKSGNAYRPLFAFPLMGATFLVVGIGMSSVMPARQTQWPLLIGFLFQFSMITLLLPVTVWYRRCRTLQVESLRPAGKKDLTRQLFVALALDQAWAIIPMLLGVGYLLAYPEKAGNDFTATAIALLLVVALAWGYATSTSIFAIQRLWVLLGYFLTMFAVSLVLGIGLTSMLALQIIPMALQIPVLSVVSLVLLMVAAGIIRATYAHAVNREWGL</sequence>
<comment type="caution">
    <text evidence="2">The sequence shown here is derived from an EMBL/GenBank/DDBJ whole genome shotgun (WGS) entry which is preliminary data.</text>
</comment>
<feature type="transmembrane region" description="Helical" evidence="1">
    <location>
        <begin position="330"/>
        <end position="348"/>
    </location>
</feature>
<evidence type="ECO:0000256" key="1">
    <source>
        <dbReference type="SAM" id="Phobius"/>
    </source>
</evidence>
<reference evidence="2 3" key="1">
    <citation type="submission" date="2006-02" db="EMBL/GenBank/DDBJ databases">
        <authorList>
            <person name="Amann R."/>
            <person name="Ferriera S."/>
            <person name="Johnson J."/>
            <person name="Kravitz S."/>
            <person name="Halpern A."/>
            <person name="Remington K."/>
            <person name="Beeson K."/>
            <person name="Tran B."/>
            <person name="Rogers Y.-H."/>
            <person name="Friedman R."/>
            <person name="Venter J.C."/>
        </authorList>
    </citation>
    <scope>NUCLEOTIDE SEQUENCE [LARGE SCALE GENOMIC DNA]</scope>
    <source>
        <strain evidence="2 3">DSM 3645</strain>
    </source>
</reference>
<dbReference type="OrthoDB" id="246807at2"/>
<dbReference type="RefSeq" id="WP_002652659.1">
    <property type="nucleotide sequence ID" value="NZ_CH672376.1"/>
</dbReference>
<dbReference type="STRING" id="314230.DSM3645_23806"/>
<feature type="transmembrane region" description="Helical" evidence="1">
    <location>
        <begin position="307"/>
        <end position="324"/>
    </location>
</feature>
<feature type="transmembrane region" description="Helical" evidence="1">
    <location>
        <begin position="360"/>
        <end position="379"/>
    </location>
</feature>
<feature type="transmembrane region" description="Helical" evidence="1">
    <location>
        <begin position="517"/>
        <end position="541"/>
    </location>
</feature>
<dbReference type="HOGENOM" id="CLU_396740_0_0_0"/>
<feature type="transmembrane region" description="Helical" evidence="1">
    <location>
        <begin position="399"/>
        <end position="417"/>
    </location>
</feature>
<proteinExistence type="predicted"/>
<keyword evidence="1" id="KW-1133">Transmembrane helix</keyword>
<name>A3ZQJ5_9BACT</name>
<feature type="transmembrane region" description="Helical" evidence="1">
    <location>
        <begin position="265"/>
        <end position="286"/>
    </location>
</feature>
<evidence type="ECO:0000313" key="3">
    <source>
        <dbReference type="Proteomes" id="UP000004358"/>
    </source>
</evidence>
<keyword evidence="1" id="KW-0812">Transmembrane</keyword>
<feature type="transmembrane region" description="Helical" evidence="1">
    <location>
        <begin position="662"/>
        <end position="684"/>
    </location>
</feature>
<evidence type="ECO:0000313" key="2">
    <source>
        <dbReference type="EMBL" id="EAQ81471.1"/>
    </source>
</evidence>
<feature type="transmembrane region" description="Helical" evidence="1">
    <location>
        <begin position="17"/>
        <end position="39"/>
    </location>
</feature>
<gene>
    <name evidence="2" type="ORF">DSM3645_23806</name>
</gene>
<organism evidence="2 3">
    <name type="scientific">Blastopirellula marina DSM 3645</name>
    <dbReference type="NCBI Taxonomy" id="314230"/>
    <lineage>
        <taxon>Bacteria</taxon>
        <taxon>Pseudomonadati</taxon>
        <taxon>Planctomycetota</taxon>
        <taxon>Planctomycetia</taxon>
        <taxon>Pirellulales</taxon>
        <taxon>Pirellulaceae</taxon>
        <taxon>Blastopirellula</taxon>
    </lineage>
</organism>
<feature type="transmembrane region" description="Helical" evidence="1">
    <location>
        <begin position="597"/>
        <end position="615"/>
    </location>
</feature>